<keyword evidence="1" id="KW-0812">Transmembrane</keyword>
<accession>A0AAP0F7V4</accession>
<reference evidence="2 3" key="1">
    <citation type="submission" date="2024-01" db="EMBL/GenBank/DDBJ databases">
        <title>Genome assemblies of Stephania.</title>
        <authorList>
            <person name="Yang L."/>
        </authorList>
    </citation>
    <scope>NUCLEOTIDE SEQUENCE [LARGE SCALE GENOMIC DNA]</scope>
    <source>
        <strain evidence="2">YNDBR</strain>
        <tissue evidence="2">Leaf</tissue>
    </source>
</reference>
<evidence type="ECO:0000256" key="1">
    <source>
        <dbReference type="SAM" id="Phobius"/>
    </source>
</evidence>
<evidence type="ECO:0000313" key="3">
    <source>
        <dbReference type="Proteomes" id="UP001420932"/>
    </source>
</evidence>
<organism evidence="2 3">
    <name type="scientific">Stephania yunnanensis</name>
    <dbReference type="NCBI Taxonomy" id="152371"/>
    <lineage>
        <taxon>Eukaryota</taxon>
        <taxon>Viridiplantae</taxon>
        <taxon>Streptophyta</taxon>
        <taxon>Embryophyta</taxon>
        <taxon>Tracheophyta</taxon>
        <taxon>Spermatophyta</taxon>
        <taxon>Magnoliopsida</taxon>
        <taxon>Ranunculales</taxon>
        <taxon>Menispermaceae</taxon>
        <taxon>Menispermoideae</taxon>
        <taxon>Cissampelideae</taxon>
        <taxon>Stephania</taxon>
    </lineage>
</organism>
<gene>
    <name evidence="2" type="ORF">Syun_022862</name>
</gene>
<sequence length="89" mass="10100">MKPTSNGAFEGDNPLDFALPLAVLQICLILVLSRCLSFFLRPMRQLRVIAETIWYSTNLKTNALISMDIILLDEHRISVILLSPKVHYS</sequence>
<keyword evidence="1" id="KW-1133">Transmembrane helix</keyword>
<protein>
    <submittedName>
        <fullName evidence="2">Uncharacterized protein</fullName>
    </submittedName>
</protein>
<name>A0AAP0F7V4_9MAGN</name>
<evidence type="ECO:0000313" key="2">
    <source>
        <dbReference type="EMBL" id="KAK9106851.1"/>
    </source>
</evidence>
<keyword evidence="3" id="KW-1185">Reference proteome</keyword>
<comment type="caution">
    <text evidence="2">The sequence shown here is derived from an EMBL/GenBank/DDBJ whole genome shotgun (WGS) entry which is preliminary data.</text>
</comment>
<dbReference type="EMBL" id="JBBNAF010000010">
    <property type="protein sequence ID" value="KAK9106851.1"/>
    <property type="molecule type" value="Genomic_DNA"/>
</dbReference>
<dbReference type="AlphaFoldDB" id="A0AAP0F7V4"/>
<proteinExistence type="predicted"/>
<feature type="transmembrane region" description="Helical" evidence="1">
    <location>
        <begin position="17"/>
        <end position="40"/>
    </location>
</feature>
<keyword evidence="1" id="KW-0472">Membrane</keyword>
<dbReference type="Proteomes" id="UP001420932">
    <property type="component" value="Unassembled WGS sequence"/>
</dbReference>